<accession>A0A9X2PWT8</accession>
<comment type="catalytic activity">
    <reaction evidence="7">
        <text>D-glucose 6-phosphate + NADP(+) = 6-phospho-D-glucono-1,5-lactone + NADPH + H(+)</text>
        <dbReference type="Rhea" id="RHEA:15841"/>
        <dbReference type="ChEBI" id="CHEBI:15378"/>
        <dbReference type="ChEBI" id="CHEBI:57783"/>
        <dbReference type="ChEBI" id="CHEBI:57955"/>
        <dbReference type="ChEBI" id="CHEBI:58349"/>
        <dbReference type="ChEBI" id="CHEBI:61548"/>
        <dbReference type="EC" id="1.1.1.49"/>
    </reaction>
</comment>
<comment type="caution">
    <text evidence="7">Lacks conserved residue(s) required for the propagation of feature annotation.</text>
</comment>
<feature type="binding site" evidence="7">
    <location>
        <position position="236"/>
    </location>
    <ligand>
        <name>substrate</name>
    </ligand>
</feature>
<dbReference type="Pfam" id="PF00479">
    <property type="entry name" value="G6PD_N"/>
    <property type="match status" value="1"/>
</dbReference>
<dbReference type="InterPro" id="IPR036291">
    <property type="entry name" value="NAD(P)-bd_dom_sf"/>
</dbReference>
<comment type="similarity">
    <text evidence="2 7">Belongs to the glucose-6-phosphate dehydrogenase family.</text>
</comment>
<evidence type="ECO:0000313" key="10">
    <source>
        <dbReference type="EMBL" id="MCS3678322.1"/>
    </source>
</evidence>
<evidence type="ECO:0000256" key="2">
    <source>
        <dbReference type="ARBA" id="ARBA00009975"/>
    </source>
</evidence>
<keyword evidence="3 7" id="KW-0313">Glucose metabolism</keyword>
<gene>
    <name evidence="7" type="primary">zwf</name>
    <name evidence="10" type="ORF">GGP71_002253</name>
</gene>
<dbReference type="Gene3D" id="3.40.50.720">
    <property type="entry name" value="NAD(P)-binding Rossmann-like Domain"/>
    <property type="match status" value="1"/>
</dbReference>
<evidence type="ECO:0000256" key="4">
    <source>
        <dbReference type="ARBA" id="ARBA00022857"/>
    </source>
</evidence>
<evidence type="ECO:0000256" key="7">
    <source>
        <dbReference type="HAMAP-Rule" id="MF_00966"/>
    </source>
</evidence>
<dbReference type="GO" id="GO:0050661">
    <property type="term" value="F:NADP binding"/>
    <property type="evidence" value="ECO:0007669"/>
    <property type="project" value="UniProtKB-UniRule"/>
</dbReference>
<reference evidence="10" key="1">
    <citation type="submission" date="2022-08" db="EMBL/GenBank/DDBJ databases">
        <title>Genomic Encyclopedia of Type Strains, Phase V (KMG-V): Genome sequencing to study the core and pangenomes of soil and plant-associated prokaryotes.</title>
        <authorList>
            <person name="Whitman W."/>
        </authorList>
    </citation>
    <scope>NUCLEOTIDE SEQUENCE</scope>
    <source>
        <strain evidence="10">0</strain>
    </source>
</reference>
<dbReference type="Pfam" id="PF02781">
    <property type="entry name" value="G6PD_C"/>
    <property type="match status" value="1"/>
</dbReference>
<feature type="active site" description="Proton acceptor" evidence="7">
    <location>
        <position position="241"/>
    </location>
</feature>
<dbReference type="GO" id="GO:0006006">
    <property type="term" value="P:glucose metabolic process"/>
    <property type="evidence" value="ECO:0007669"/>
    <property type="project" value="UniProtKB-KW"/>
</dbReference>
<dbReference type="InterPro" id="IPR001282">
    <property type="entry name" value="G6P_DH"/>
</dbReference>
<evidence type="ECO:0000256" key="3">
    <source>
        <dbReference type="ARBA" id="ARBA00022526"/>
    </source>
</evidence>
<feature type="binding site" evidence="7">
    <location>
        <position position="338"/>
    </location>
    <ligand>
        <name>substrate</name>
    </ligand>
</feature>
<dbReference type="NCBIfam" id="NF009492">
    <property type="entry name" value="PRK12853.1-3"/>
    <property type="match status" value="1"/>
</dbReference>
<feature type="binding site" evidence="7">
    <location>
        <begin position="13"/>
        <end position="20"/>
    </location>
    <ligand>
        <name>NADP(+)</name>
        <dbReference type="ChEBI" id="CHEBI:58349"/>
    </ligand>
</feature>
<dbReference type="SUPFAM" id="SSF55347">
    <property type="entry name" value="Glyceraldehyde-3-phosphate dehydrogenase-like, C-terminal domain"/>
    <property type="match status" value="1"/>
</dbReference>
<dbReference type="GO" id="GO:0004345">
    <property type="term" value="F:glucose-6-phosphate dehydrogenase activity"/>
    <property type="evidence" value="ECO:0007669"/>
    <property type="project" value="UniProtKB-UniRule"/>
</dbReference>
<dbReference type="InterPro" id="IPR019796">
    <property type="entry name" value="G6P_DH_AS"/>
</dbReference>
<dbReference type="EMBL" id="JANUAU010000007">
    <property type="protein sequence ID" value="MCS3678322.1"/>
    <property type="molecule type" value="Genomic_DNA"/>
</dbReference>
<evidence type="ECO:0000259" key="8">
    <source>
        <dbReference type="Pfam" id="PF00479"/>
    </source>
</evidence>
<dbReference type="PRINTS" id="PR00079">
    <property type="entry name" value="G6PDHDRGNASE"/>
</dbReference>
<evidence type="ECO:0000259" key="9">
    <source>
        <dbReference type="Pfam" id="PF02781"/>
    </source>
</evidence>
<dbReference type="GO" id="GO:0009051">
    <property type="term" value="P:pentose-phosphate shunt, oxidative branch"/>
    <property type="evidence" value="ECO:0007669"/>
    <property type="project" value="TreeGrafter"/>
</dbReference>
<feature type="binding site" evidence="7">
    <location>
        <position position="149"/>
    </location>
    <ligand>
        <name>NADP(+)</name>
        <dbReference type="ChEBI" id="CHEBI:58349"/>
    </ligand>
</feature>
<dbReference type="RefSeq" id="WP_118829788.1">
    <property type="nucleotide sequence ID" value="NZ_CP030364.1"/>
</dbReference>
<protein>
    <recommendedName>
        <fullName evidence="7">Glucose-6-phosphate 1-dehydrogenase</fullName>
        <shortName evidence="7">G6PD</shortName>
        <ecNumber evidence="7">1.1.1.49</ecNumber>
    </recommendedName>
</protein>
<feature type="binding site" evidence="7">
    <location>
        <position position="217"/>
    </location>
    <ligand>
        <name>substrate</name>
    </ligand>
</feature>
<dbReference type="InterPro" id="IPR022675">
    <property type="entry name" value="G6P_DH_C"/>
</dbReference>
<organism evidence="10 11">
    <name type="scientific">Salinibacter ruber</name>
    <dbReference type="NCBI Taxonomy" id="146919"/>
    <lineage>
        <taxon>Bacteria</taxon>
        <taxon>Pseudomonadati</taxon>
        <taxon>Rhodothermota</taxon>
        <taxon>Rhodothermia</taxon>
        <taxon>Rhodothermales</taxon>
        <taxon>Salinibacteraceae</taxon>
        <taxon>Salinibacter</taxon>
    </lineage>
</organism>
<dbReference type="InterPro" id="IPR022674">
    <property type="entry name" value="G6P_DH_NAD-bd"/>
</dbReference>
<feature type="domain" description="Glucose-6-phosphate dehydrogenase C-terminal" evidence="9">
    <location>
        <begin position="190"/>
        <end position="484"/>
    </location>
</feature>
<keyword evidence="5 7" id="KW-0560">Oxidoreductase</keyword>
<proteinExistence type="inferred from homology"/>
<evidence type="ECO:0000256" key="1">
    <source>
        <dbReference type="ARBA" id="ARBA00004937"/>
    </source>
</evidence>
<dbReference type="HAMAP" id="MF_00966">
    <property type="entry name" value="G6PD"/>
    <property type="match status" value="1"/>
</dbReference>
<dbReference type="PIRSF" id="PIRSF000110">
    <property type="entry name" value="G6PD"/>
    <property type="match status" value="1"/>
</dbReference>
<dbReference type="AlphaFoldDB" id="A0A9X2PWT8"/>
<evidence type="ECO:0000313" key="11">
    <source>
        <dbReference type="Proteomes" id="UP001155027"/>
    </source>
</evidence>
<dbReference type="PANTHER" id="PTHR23429:SF0">
    <property type="entry name" value="GLUCOSE-6-PHOSPHATE 1-DEHYDROGENASE"/>
    <property type="match status" value="1"/>
</dbReference>
<evidence type="ECO:0000256" key="6">
    <source>
        <dbReference type="ARBA" id="ARBA00023277"/>
    </source>
</evidence>
<comment type="pathway">
    <text evidence="1 7">Carbohydrate degradation; pentose phosphate pathway; D-ribulose 5-phosphate from D-glucose 6-phosphate (oxidative stage): step 1/3.</text>
</comment>
<dbReference type="Proteomes" id="UP001155027">
    <property type="component" value="Unassembled WGS sequence"/>
</dbReference>
<feature type="binding site" evidence="7">
    <location>
        <position position="183"/>
    </location>
    <ligand>
        <name>substrate</name>
    </ligand>
</feature>
<name>A0A9X2PWT8_9BACT</name>
<dbReference type="Gene3D" id="3.30.360.10">
    <property type="entry name" value="Dihydrodipicolinate Reductase, domain 2"/>
    <property type="match status" value="1"/>
</dbReference>
<dbReference type="GO" id="GO:0005829">
    <property type="term" value="C:cytosol"/>
    <property type="evidence" value="ECO:0007669"/>
    <property type="project" value="TreeGrafter"/>
</dbReference>
<keyword evidence="6 7" id="KW-0119">Carbohydrate metabolism</keyword>
<comment type="function">
    <text evidence="7">Catalyzes the oxidation of glucose 6-phosphate to 6-phosphogluconolactone.</text>
</comment>
<feature type="domain" description="Glucose-6-phosphate dehydrogenase NAD-binding" evidence="8">
    <location>
        <begin position="10"/>
        <end position="188"/>
    </location>
</feature>
<keyword evidence="4 7" id="KW-0521">NADP</keyword>
<dbReference type="SUPFAM" id="SSF51735">
    <property type="entry name" value="NAD(P)-binding Rossmann-fold domains"/>
    <property type="match status" value="1"/>
</dbReference>
<feature type="binding site" evidence="7">
    <location>
        <position position="47"/>
    </location>
    <ligand>
        <name>NADP(+)</name>
        <dbReference type="ChEBI" id="CHEBI:58349"/>
    </ligand>
</feature>
<dbReference type="PANTHER" id="PTHR23429">
    <property type="entry name" value="GLUCOSE-6-PHOSPHATE 1-DEHYDROGENASE G6PD"/>
    <property type="match status" value="1"/>
</dbReference>
<feature type="binding site" evidence="7">
    <location>
        <position position="343"/>
    </location>
    <ligand>
        <name>substrate</name>
    </ligand>
</feature>
<dbReference type="EC" id="1.1.1.49" evidence="7"/>
<sequence>MSQIDPHLFVIFGATGDLTKRKLIPALYHLMQDEDVARRCVVLGAARSDWTDERFREAARTALREQGYAEETVDAWCTRNLHYQCLGPEGNDYEGLRERIEQLERHRNLTGNRVFYFSLPPSIYTQAIEGLGAVGLNTSSGWSRVVVEKPFGHDLDSAQRLNERVHQHFDEDQVYRIDHYLGKETVQNLMAFRFGNALFESMWNREHIDRVEITVAEPLGVGGRAGYYDQSGHVRDMVQNHLTQLLSLVAMEPPASMNADAIRDEKVKVLNAVQQPDPRADVALGQYRAGTMGGEPVPGYRDEPDVPADSDTETFAAMRLNVANWRWQGVPFFLRTGKRLPRKLTQIAVRFQSAPVSLFQADGGPCVPRDADCEAAPNELLITLQPDEGFDLRFEVKAPGNSDDGSMPLETQQLSFSYQDAFGPVPDAYETLLRDIIVGDPTLFVRADEVEASWQLYTPLLETDLPVHSYEAGTWGPDAVDRLLPTWTSTGRTRSHRAEATSSS</sequence>
<dbReference type="NCBIfam" id="TIGR00871">
    <property type="entry name" value="zwf"/>
    <property type="match status" value="1"/>
</dbReference>
<dbReference type="PROSITE" id="PS00069">
    <property type="entry name" value="G6P_DEHYDROGENASE"/>
    <property type="match status" value="1"/>
</dbReference>
<feature type="binding site" evidence="7">
    <location>
        <position position="179"/>
    </location>
    <ligand>
        <name>substrate</name>
    </ligand>
</feature>
<comment type="caution">
    <text evidence="10">The sequence shown here is derived from an EMBL/GenBank/DDBJ whole genome shotgun (WGS) entry which is preliminary data.</text>
</comment>
<evidence type="ECO:0000256" key="5">
    <source>
        <dbReference type="ARBA" id="ARBA00023002"/>
    </source>
</evidence>